<reference evidence="1 2" key="1">
    <citation type="submission" date="2021-06" db="EMBL/GenBank/DDBJ databases">
        <authorList>
            <person name="Palmer J.M."/>
        </authorList>
    </citation>
    <scope>NUCLEOTIDE SEQUENCE [LARGE SCALE GENOMIC DNA]</scope>
    <source>
        <strain evidence="2">if_2019</strain>
        <tissue evidence="1">Muscle</tissue>
    </source>
</reference>
<evidence type="ECO:0000313" key="1">
    <source>
        <dbReference type="EMBL" id="MEQ2254802.1"/>
    </source>
</evidence>
<keyword evidence="2" id="KW-1185">Reference proteome</keyword>
<proteinExistence type="predicted"/>
<sequence>MKLQQLSVRSFSCGNRYCMRCPIESWDGQAVSTFCARLTLDKNNLQVKMFQKFKEGSQTLAALIFLELIRFLVCRWA</sequence>
<dbReference type="EMBL" id="JAHRIQ010104739">
    <property type="protein sequence ID" value="MEQ2254802.1"/>
    <property type="molecule type" value="Genomic_DNA"/>
</dbReference>
<name>A0ABV0VDF5_9TELE</name>
<protein>
    <submittedName>
        <fullName evidence="1">Uncharacterized protein</fullName>
    </submittedName>
</protein>
<organism evidence="1 2">
    <name type="scientific">Ilyodon furcidens</name>
    <name type="common">goldbreast splitfin</name>
    <dbReference type="NCBI Taxonomy" id="33524"/>
    <lineage>
        <taxon>Eukaryota</taxon>
        <taxon>Metazoa</taxon>
        <taxon>Chordata</taxon>
        <taxon>Craniata</taxon>
        <taxon>Vertebrata</taxon>
        <taxon>Euteleostomi</taxon>
        <taxon>Actinopterygii</taxon>
        <taxon>Neopterygii</taxon>
        <taxon>Teleostei</taxon>
        <taxon>Neoteleostei</taxon>
        <taxon>Acanthomorphata</taxon>
        <taxon>Ovalentaria</taxon>
        <taxon>Atherinomorphae</taxon>
        <taxon>Cyprinodontiformes</taxon>
        <taxon>Goodeidae</taxon>
        <taxon>Ilyodon</taxon>
    </lineage>
</organism>
<dbReference type="Proteomes" id="UP001482620">
    <property type="component" value="Unassembled WGS sequence"/>
</dbReference>
<comment type="caution">
    <text evidence="1">The sequence shown here is derived from an EMBL/GenBank/DDBJ whole genome shotgun (WGS) entry which is preliminary data.</text>
</comment>
<evidence type="ECO:0000313" key="2">
    <source>
        <dbReference type="Proteomes" id="UP001482620"/>
    </source>
</evidence>
<accession>A0ABV0VDF5</accession>
<gene>
    <name evidence="1" type="ORF">ILYODFUR_007342</name>
</gene>